<evidence type="ECO:0000256" key="7">
    <source>
        <dbReference type="SAM" id="Phobius"/>
    </source>
</evidence>
<sequence>MVGATSPPVVKGGFWPEWDADNFPPSAIDTRFFTHLYYAFLLPDSNTFKLVVPDPSPTAAKLRSFTETIHRKNPHAKTLLTVGGWSADGKNAKVFARMAASRESRRGFIESCIEVAWKYSFDGIDLDWEFPRSPKDMRNLGKLLEEWRAKVNKDKHDQTLLLTAAVASTVEISYSPEEATQSYPVRSINENLDWVNVMCYDYYGEFTPKETGAPAALYNPRKRKSTSFAVDAWISAGLRRSKFVMGLPLFGRTWTLQNPRLNGIGAAAVAVGLGGPGDDGKMSYSEVEKFNREKNATVVYDPETVSTYSYAGTAWIGYDDTRSTTVKIRHAQDHGIRGYFIWNVTGDIDLKISKQEAPTWIKAGYWYSGSEFPVPDIDSSLFTHLTCAFAHINSSTYELSILPSDETYISTFTDIVRQKNPTIKTLLSIWTQDSNFSTFFSMATQPSHRTSFIESSIQTARLYGFHGLELYGMGPYGIEPDTSTKNMKDMGILFDDWRSAINKESKNSTRSPLILTMAGHYLPSQSTTSYPMASIQRNLDWVHIGSYDYHLSTKENFTGAHSALYDPSSNINTDYGIKEWIRRGLPAKKMVLGLAYHGYAWTLVDPKDNAIGSPARGRAITADGSMSYKYIKSYLRSYGVKVEYNASYVANYCVIGSFWIGFDDVEAIKTKVSYAREKGLLGYKVWQVPNDDNWVLSKAAKIRNVEKLNAIALKTYLSQMNNPTTAAQEEGKDKENKQLLLEILLPTSVVVTLLLGTLTWYLRRRLCKWKGNLLQFSEFTFCCHQMICQCNYQQIHIAYELWKDGKSMEFMDPLMDDTNSGCKLLRCMQVALLCVQEKWEDRPTMLEVYSMLKNEIEDVSAPKRPAFSTKTYIDEENHHKSQEEICSANFATMSQVMPR</sequence>
<dbReference type="Pfam" id="PF00704">
    <property type="entry name" value="Glyco_hydro_18"/>
    <property type="match status" value="2"/>
</dbReference>
<dbReference type="FunFam" id="3.10.50.10:FF:000003">
    <property type="entry name" value="Class V chitinase CHIT5b"/>
    <property type="match status" value="1"/>
</dbReference>
<keyword evidence="10" id="KW-1185">Reference proteome</keyword>
<dbReference type="FunFam" id="3.10.50.10:FF:000015">
    <property type="entry name" value="Chitotriosidase-1"/>
    <property type="match status" value="1"/>
</dbReference>
<dbReference type="InterPro" id="IPR011583">
    <property type="entry name" value="Chitinase_II/V-like_cat"/>
</dbReference>
<dbReference type="AlphaFoldDB" id="A0AAV6LGB5"/>
<keyword evidence="5 6" id="KW-0326">Glycosidase</keyword>
<dbReference type="SMART" id="SM00636">
    <property type="entry name" value="Glyco_18"/>
    <property type="match status" value="2"/>
</dbReference>
<evidence type="ECO:0000256" key="6">
    <source>
        <dbReference type="RuleBase" id="RU000489"/>
    </source>
</evidence>
<dbReference type="EMBL" id="JACTNZ010000001">
    <property type="protein sequence ID" value="KAG5564158.1"/>
    <property type="molecule type" value="Genomic_DNA"/>
</dbReference>
<evidence type="ECO:0000313" key="10">
    <source>
        <dbReference type="Proteomes" id="UP000823749"/>
    </source>
</evidence>
<proteinExistence type="inferred from homology"/>
<organism evidence="9 10">
    <name type="scientific">Rhododendron griersonianum</name>
    <dbReference type="NCBI Taxonomy" id="479676"/>
    <lineage>
        <taxon>Eukaryota</taxon>
        <taxon>Viridiplantae</taxon>
        <taxon>Streptophyta</taxon>
        <taxon>Embryophyta</taxon>
        <taxon>Tracheophyta</taxon>
        <taxon>Spermatophyta</taxon>
        <taxon>Magnoliopsida</taxon>
        <taxon>eudicotyledons</taxon>
        <taxon>Gunneridae</taxon>
        <taxon>Pentapetalae</taxon>
        <taxon>asterids</taxon>
        <taxon>Ericales</taxon>
        <taxon>Ericaceae</taxon>
        <taxon>Ericoideae</taxon>
        <taxon>Rhodoreae</taxon>
        <taxon>Rhododendron</taxon>
    </lineage>
</organism>
<evidence type="ECO:0000256" key="1">
    <source>
        <dbReference type="ARBA" id="ARBA00008682"/>
    </source>
</evidence>
<dbReference type="GO" id="GO:0005576">
    <property type="term" value="C:extracellular region"/>
    <property type="evidence" value="ECO:0007669"/>
    <property type="project" value="TreeGrafter"/>
</dbReference>
<feature type="transmembrane region" description="Helical" evidence="7">
    <location>
        <begin position="743"/>
        <end position="762"/>
    </location>
</feature>
<evidence type="ECO:0000256" key="3">
    <source>
        <dbReference type="ARBA" id="ARBA00022801"/>
    </source>
</evidence>
<keyword evidence="7" id="KW-1133">Transmembrane helix</keyword>
<dbReference type="Gene3D" id="1.10.510.10">
    <property type="entry name" value="Transferase(Phosphotransferase) domain 1"/>
    <property type="match status" value="1"/>
</dbReference>
<dbReference type="InterPro" id="IPR029070">
    <property type="entry name" value="Chitinase_insertion_sf"/>
</dbReference>
<evidence type="ECO:0000256" key="2">
    <source>
        <dbReference type="ARBA" id="ARBA00022729"/>
    </source>
</evidence>
<dbReference type="PANTHER" id="PTHR11177:SF396">
    <property type="entry name" value="NOD FACTOR HYDROLASE PROTEIN 1"/>
    <property type="match status" value="1"/>
</dbReference>
<dbReference type="CDD" id="cd02879">
    <property type="entry name" value="GH18_plant_chitinase_class_V"/>
    <property type="match status" value="2"/>
</dbReference>
<evidence type="ECO:0000259" key="8">
    <source>
        <dbReference type="PROSITE" id="PS51910"/>
    </source>
</evidence>
<comment type="caution">
    <text evidence="9">The sequence shown here is derived from an EMBL/GenBank/DDBJ whole genome shotgun (WGS) entry which is preliminary data.</text>
</comment>
<evidence type="ECO:0000313" key="9">
    <source>
        <dbReference type="EMBL" id="KAG5564158.1"/>
    </source>
</evidence>
<dbReference type="InterPro" id="IPR017853">
    <property type="entry name" value="GH"/>
</dbReference>
<dbReference type="Proteomes" id="UP000823749">
    <property type="component" value="Chromosome 1"/>
</dbReference>
<dbReference type="SUPFAM" id="SSF54556">
    <property type="entry name" value="Chitinase insertion domain"/>
    <property type="match status" value="2"/>
</dbReference>
<evidence type="ECO:0000256" key="5">
    <source>
        <dbReference type="ARBA" id="ARBA00023295"/>
    </source>
</evidence>
<accession>A0AAV6LGB5</accession>
<dbReference type="Gene3D" id="3.10.50.10">
    <property type="match status" value="2"/>
</dbReference>
<reference evidence="9" key="1">
    <citation type="submission" date="2020-08" db="EMBL/GenBank/DDBJ databases">
        <title>Plant Genome Project.</title>
        <authorList>
            <person name="Zhang R.-G."/>
        </authorList>
    </citation>
    <scope>NUCLEOTIDE SEQUENCE</scope>
    <source>
        <strain evidence="9">WSP0</strain>
        <tissue evidence="9">Leaf</tissue>
    </source>
</reference>
<keyword evidence="2" id="KW-0732">Signal</keyword>
<name>A0AAV6LGB5_9ERIC</name>
<dbReference type="PROSITE" id="PS01095">
    <property type="entry name" value="GH18_1"/>
    <property type="match status" value="1"/>
</dbReference>
<feature type="domain" description="GH18" evidence="8">
    <location>
        <begin position="360"/>
        <end position="707"/>
    </location>
</feature>
<keyword evidence="4" id="KW-0325">Glycoprotein</keyword>
<protein>
    <recommendedName>
        <fullName evidence="8">GH18 domain-containing protein</fullName>
    </recommendedName>
</protein>
<keyword evidence="7" id="KW-0472">Membrane</keyword>
<dbReference type="InterPro" id="IPR001579">
    <property type="entry name" value="Glyco_hydro_18_chit_AS"/>
</dbReference>
<dbReference type="GO" id="GO:0006032">
    <property type="term" value="P:chitin catabolic process"/>
    <property type="evidence" value="ECO:0007669"/>
    <property type="project" value="TreeGrafter"/>
</dbReference>
<dbReference type="GO" id="GO:0004568">
    <property type="term" value="F:chitinase activity"/>
    <property type="evidence" value="ECO:0007669"/>
    <property type="project" value="TreeGrafter"/>
</dbReference>
<dbReference type="InterPro" id="IPR001223">
    <property type="entry name" value="Glyco_hydro18_cat"/>
</dbReference>
<keyword evidence="3 6" id="KW-0378">Hydrolase</keyword>
<dbReference type="InterPro" id="IPR050314">
    <property type="entry name" value="Glycosyl_Hydrlase_18"/>
</dbReference>
<feature type="domain" description="GH18" evidence="8">
    <location>
        <begin position="9"/>
        <end position="359"/>
    </location>
</feature>
<dbReference type="Gene3D" id="3.20.20.80">
    <property type="entry name" value="Glycosidases"/>
    <property type="match status" value="2"/>
</dbReference>
<comment type="similarity">
    <text evidence="1">Belongs to the glycosyl hydrolase 18 family. Chitinase class V subfamily.</text>
</comment>
<dbReference type="PANTHER" id="PTHR11177">
    <property type="entry name" value="CHITINASE"/>
    <property type="match status" value="1"/>
</dbReference>
<gene>
    <name evidence="9" type="ORF">RHGRI_000372</name>
</gene>
<evidence type="ECO:0000256" key="4">
    <source>
        <dbReference type="ARBA" id="ARBA00023180"/>
    </source>
</evidence>
<dbReference type="GO" id="GO:0005975">
    <property type="term" value="P:carbohydrate metabolic process"/>
    <property type="evidence" value="ECO:0007669"/>
    <property type="project" value="InterPro"/>
</dbReference>
<dbReference type="PROSITE" id="PS51910">
    <property type="entry name" value="GH18_2"/>
    <property type="match status" value="2"/>
</dbReference>
<dbReference type="GO" id="GO:0008061">
    <property type="term" value="F:chitin binding"/>
    <property type="evidence" value="ECO:0007669"/>
    <property type="project" value="InterPro"/>
</dbReference>
<dbReference type="SUPFAM" id="SSF51445">
    <property type="entry name" value="(Trans)glycosidases"/>
    <property type="match status" value="2"/>
</dbReference>
<keyword evidence="7" id="KW-0812">Transmembrane</keyword>